<name>A0A914VKP5_9BILA</name>
<dbReference type="Proteomes" id="UP000887566">
    <property type="component" value="Unplaced"/>
</dbReference>
<keyword evidence="2" id="KW-1185">Reference proteome</keyword>
<organism evidence="2 3">
    <name type="scientific">Plectus sambesii</name>
    <dbReference type="NCBI Taxonomy" id="2011161"/>
    <lineage>
        <taxon>Eukaryota</taxon>
        <taxon>Metazoa</taxon>
        <taxon>Ecdysozoa</taxon>
        <taxon>Nematoda</taxon>
        <taxon>Chromadorea</taxon>
        <taxon>Plectida</taxon>
        <taxon>Plectina</taxon>
        <taxon>Plectoidea</taxon>
        <taxon>Plectidae</taxon>
        <taxon>Plectus</taxon>
    </lineage>
</organism>
<feature type="compositionally biased region" description="Gly residues" evidence="1">
    <location>
        <begin position="63"/>
        <end position="76"/>
    </location>
</feature>
<accession>A0A914VKP5</accession>
<evidence type="ECO:0000313" key="3">
    <source>
        <dbReference type="WBParaSite" id="PSAMB.scaffold2134size25155.g16548.t1"/>
    </source>
</evidence>
<feature type="region of interest" description="Disordered" evidence="1">
    <location>
        <begin position="121"/>
        <end position="160"/>
    </location>
</feature>
<feature type="region of interest" description="Disordered" evidence="1">
    <location>
        <begin position="55"/>
        <end position="82"/>
    </location>
</feature>
<sequence length="160" mass="16910">MLNDGPITRRAASANAVHSGHGAFRPVGPRRQRSLPEPQQQTTTVFGTHVPLQQQQNTLNTGDGEGGGGGDGGGGVDRGHGYRMMRMMKPGAPRNKCETSSKAKLRSWVCHRRCPQQTRCAQPDCLFRPLETPNDQPSGAGANNGGKTPTADTAGFSSCG</sequence>
<feature type="compositionally biased region" description="Polar residues" evidence="1">
    <location>
        <begin position="145"/>
        <end position="160"/>
    </location>
</feature>
<dbReference type="WBParaSite" id="PSAMB.scaffold2134size25155.g16548.t1">
    <property type="protein sequence ID" value="PSAMB.scaffold2134size25155.g16548.t1"/>
    <property type="gene ID" value="PSAMB.scaffold2134size25155.g16548"/>
</dbReference>
<protein>
    <submittedName>
        <fullName evidence="3">Uncharacterized protein</fullName>
    </submittedName>
</protein>
<dbReference type="AlphaFoldDB" id="A0A914VKP5"/>
<proteinExistence type="predicted"/>
<evidence type="ECO:0000256" key="1">
    <source>
        <dbReference type="SAM" id="MobiDB-lite"/>
    </source>
</evidence>
<reference evidence="3" key="1">
    <citation type="submission" date="2022-11" db="UniProtKB">
        <authorList>
            <consortium name="WormBaseParasite"/>
        </authorList>
    </citation>
    <scope>IDENTIFICATION</scope>
</reference>
<evidence type="ECO:0000313" key="2">
    <source>
        <dbReference type="Proteomes" id="UP000887566"/>
    </source>
</evidence>
<feature type="region of interest" description="Disordered" evidence="1">
    <location>
        <begin position="1"/>
        <end position="41"/>
    </location>
</feature>